<accession>A0ABM9HI56</accession>
<sequence>MKKAICLSIFLSSSIIVCSAFAQSNDEKAISFLDKHLQTMFKVLNSKPETISPTCMDSLKKLHNLKEQLTKAPNTQRDINLAILRALYSNSIQFCETDVQAICSKRAEPSVRIICKEISSQNN</sequence>
<dbReference type="RefSeq" id="WP_034337002.1">
    <property type="nucleotide sequence ID" value="NZ_CAMXCH010000001.1"/>
</dbReference>
<evidence type="ECO:0000256" key="1">
    <source>
        <dbReference type="SAM" id="SignalP"/>
    </source>
</evidence>
<keyword evidence="3" id="KW-1185">Reference proteome</keyword>
<organism evidence="2 3">
    <name type="scientific">Commensalibacter papalotli</name>
    <name type="common">ex Botero et al. 2024</name>
    <dbReference type="NCBI Taxonomy" id="2972766"/>
    <lineage>
        <taxon>Bacteria</taxon>
        <taxon>Pseudomonadati</taxon>
        <taxon>Pseudomonadota</taxon>
        <taxon>Alphaproteobacteria</taxon>
        <taxon>Acetobacterales</taxon>
        <taxon>Acetobacteraceae</taxon>
    </lineage>
</organism>
<dbReference type="EMBL" id="CAMXCH010000001">
    <property type="protein sequence ID" value="CAI3923888.1"/>
    <property type="molecule type" value="Genomic_DNA"/>
</dbReference>
<proteinExistence type="predicted"/>
<feature type="chain" id="PRO_5045546882" evidence="1">
    <location>
        <begin position="23"/>
        <end position="123"/>
    </location>
</feature>
<dbReference type="Proteomes" id="UP001154272">
    <property type="component" value="Unassembled WGS sequence"/>
</dbReference>
<protein>
    <submittedName>
        <fullName evidence="2">Uncharacterized protein</fullName>
    </submittedName>
</protein>
<feature type="signal peptide" evidence="1">
    <location>
        <begin position="1"/>
        <end position="22"/>
    </location>
</feature>
<evidence type="ECO:0000313" key="3">
    <source>
        <dbReference type="Proteomes" id="UP001154272"/>
    </source>
</evidence>
<comment type="caution">
    <text evidence="2">The sequence shown here is derived from an EMBL/GenBank/DDBJ whole genome shotgun (WGS) entry which is preliminary data.</text>
</comment>
<keyword evidence="1" id="KW-0732">Signal</keyword>
<reference evidence="2" key="1">
    <citation type="submission" date="2022-10" db="EMBL/GenBank/DDBJ databases">
        <authorList>
            <person name="Botero Cardona J."/>
        </authorList>
    </citation>
    <scope>NUCLEOTIDE SEQUENCE</scope>
    <source>
        <strain evidence="2">R-83534</strain>
    </source>
</reference>
<gene>
    <name evidence="2" type="ORF">R83534S58_LOCUS109</name>
</gene>
<evidence type="ECO:0000313" key="2">
    <source>
        <dbReference type="EMBL" id="CAI3923888.1"/>
    </source>
</evidence>
<name>A0ABM9HI56_9PROT</name>